<sequence length="501" mass="56450">MTADAMVQNQDVACYLVTKLSWKGKYARVFSVGTQGIRTYSLPYMEITNQWSYGDFLRIQPLGSGHEFSITFRKGRKGENSMRFLSEHRADIITRALDFKHLFAEPCKETACYRARKLHWSDEEQTVELELGCQGFVQRDPAQKGRVLGTYPYRDLRGMAALSDAPGGLVLATGHERLHVFIVEKREELMKRAVDWASQHVGVQLSFREPMTRVSAREARLGRYSTDEALTSLCEFVVHKISPRHEDPVRRLLCLTESCLLERDPSTYTVVTLRPLADVCRIVRSRDQVQQFSIEYAQGDTRHYSSSDRDALLATLLDGVRASGNGDVLVSGQPGQWGRGRRVGPLGCPPDEDVEATYGFFAENKEKQVQNALLSVLDQEMPLEIIEAQLHALRRPLRLEAWLRCLQPDFEPMHDNGDLYHEQQNKLALLSSKGFLEALLSSFVQHVERGTGALVVSALLDLLTFAMCPPYSETTDGAQFDSLLELVASHWSCGLPALPGW</sequence>
<name>A0ACB8C936_DERSI</name>
<dbReference type="Proteomes" id="UP000821865">
    <property type="component" value="Chromosome 8"/>
</dbReference>
<gene>
    <name evidence="1" type="ORF">HPB49_011772</name>
</gene>
<evidence type="ECO:0000313" key="2">
    <source>
        <dbReference type="Proteomes" id="UP000821865"/>
    </source>
</evidence>
<keyword evidence="2" id="KW-1185">Reference proteome</keyword>
<proteinExistence type="predicted"/>
<dbReference type="EMBL" id="CM023477">
    <property type="protein sequence ID" value="KAH7937407.1"/>
    <property type="molecule type" value="Genomic_DNA"/>
</dbReference>
<organism evidence="1 2">
    <name type="scientific">Dermacentor silvarum</name>
    <name type="common">Tick</name>
    <dbReference type="NCBI Taxonomy" id="543639"/>
    <lineage>
        <taxon>Eukaryota</taxon>
        <taxon>Metazoa</taxon>
        <taxon>Ecdysozoa</taxon>
        <taxon>Arthropoda</taxon>
        <taxon>Chelicerata</taxon>
        <taxon>Arachnida</taxon>
        <taxon>Acari</taxon>
        <taxon>Parasitiformes</taxon>
        <taxon>Ixodida</taxon>
        <taxon>Ixodoidea</taxon>
        <taxon>Ixodidae</taxon>
        <taxon>Rhipicephalinae</taxon>
        <taxon>Dermacentor</taxon>
    </lineage>
</organism>
<protein>
    <submittedName>
        <fullName evidence="1">Uncharacterized protein</fullName>
    </submittedName>
</protein>
<evidence type="ECO:0000313" key="1">
    <source>
        <dbReference type="EMBL" id="KAH7937407.1"/>
    </source>
</evidence>
<reference evidence="1" key="1">
    <citation type="submission" date="2020-05" db="EMBL/GenBank/DDBJ databases">
        <title>Large-scale comparative analyses of tick genomes elucidate their genetic diversity and vector capacities.</title>
        <authorList>
            <person name="Jia N."/>
            <person name="Wang J."/>
            <person name="Shi W."/>
            <person name="Du L."/>
            <person name="Sun Y."/>
            <person name="Zhan W."/>
            <person name="Jiang J."/>
            <person name="Wang Q."/>
            <person name="Zhang B."/>
            <person name="Ji P."/>
            <person name="Sakyi L.B."/>
            <person name="Cui X."/>
            <person name="Yuan T."/>
            <person name="Jiang B."/>
            <person name="Yang W."/>
            <person name="Lam T.T.-Y."/>
            <person name="Chang Q."/>
            <person name="Ding S."/>
            <person name="Wang X."/>
            <person name="Zhu J."/>
            <person name="Ruan X."/>
            <person name="Zhao L."/>
            <person name="Wei J."/>
            <person name="Que T."/>
            <person name="Du C."/>
            <person name="Cheng J."/>
            <person name="Dai P."/>
            <person name="Han X."/>
            <person name="Huang E."/>
            <person name="Gao Y."/>
            <person name="Liu J."/>
            <person name="Shao H."/>
            <person name="Ye R."/>
            <person name="Li L."/>
            <person name="Wei W."/>
            <person name="Wang X."/>
            <person name="Wang C."/>
            <person name="Yang T."/>
            <person name="Huo Q."/>
            <person name="Li W."/>
            <person name="Guo W."/>
            <person name="Chen H."/>
            <person name="Zhou L."/>
            <person name="Ni X."/>
            <person name="Tian J."/>
            <person name="Zhou Y."/>
            <person name="Sheng Y."/>
            <person name="Liu T."/>
            <person name="Pan Y."/>
            <person name="Xia L."/>
            <person name="Li J."/>
            <person name="Zhao F."/>
            <person name="Cao W."/>
        </authorList>
    </citation>
    <scope>NUCLEOTIDE SEQUENCE</scope>
    <source>
        <strain evidence="1">Dsil-2018</strain>
    </source>
</reference>
<comment type="caution">
    <text evidence="1">The sequence shown here is derived from an EMBL/GenBank/DDBJ whole genome shotgun (WGS) entry which is preliminary data.</text>
</comment>
<accession>A0ACB8C936</accession>